<keyword evidence="11" id="KW-1185">Reference proteome</keyword>
<feature type="domain" description="Rieske" evidence="9">
    <location>
        <begin position="1"/>
        <end position="50"/>
    </location>
</feature>
<evidence type="ECO:0000259" key="9">
    <source>
        <dbReference type="PROSITE" id="PS51296"/>
    </source>
</evidence>
<keyword evidence="3" id="KW-0001">2Fe-2S</keyword>
<dbReference type="PRINTS" id="PR00469">
    <property type="entry name" value="PNDRDTASEII"/>
</dbReference>
<dbReference type="Pfam" id="PF07992">
    <property type="entry name" value="Pyr_redox_2"/>
    <property type="match status" value="1"/>
</dbReference>
<evidence type="ECO:0000313" key="11">
    <source>
        <dbReference type="Proteomes" id="UP001158576"/>
    </source>
</evidence>
<evidence type="ECO:0000313" key="10">
    <source>
        <dbReference type="EMBL" id="CAG5096303.1"/>
    </source>
</evidence>
<keyword evidence="2" id="KW-0285">Flavoprotein</keyword>
<evidence type="ECO:0000256" key="4">
    <source>
        <dbReference type="ARBA" id="ARBA00022723"/>
    </source>
</evidence>
<sequence>MQKAQRNENELRCHCHGAIFDLESGAVRCAPALKPLQKYKIRMDNDSIEVDLDKLLPQSTQRDDSISENVVIIGGGAAGAAAAESLASAGAYVKVLSKESVAGPYDRTLISKRFAEVPLTKEVNENISYLSSTEVLSIDPKAKLLRVKRILPDPNKIGCGPKKKWTFEEMRYSKLIVATGMRPRYLPGQSSGITVYNSSDVERLQELVSGKRVTVVGGSYLGVETAANLVMLKKKNKLESMTLVIGEDHPLSTPYGEMIGKVVRKKLEDFGIEILSESVVEKVEDEKLIFEHGSEHSFGALIQCIGGIPVTSFLPEEVNFTGELVSVNDKFQTSCEDIYAVGDCVKIDGVSYNPHWAAAQEMGKAAATHILTGDATKLRQTMVWSSFGKVHLRSVGARADDCSSQKHYIDETSDRYITAFLNENEHVIGCVTINGDPVCAQVANLLEIHDHVRLEAFECLF</sequence>
<evidence type="ECO:0000256" key="3">
    <source>
        <dbReference type="ARBA" id="ARBA00022714"/>
    </source>
</evidence>
<dbReference type="SUPFAM" id="SSF51905">
    <property type="entry name" value="FAD/NAD(P)-binding domain"/>
    <property type="match status" value="1"/>
</dbReference>
<name>A0ABN7SFD9_OIKDI</name>
<evidence type="ECO:0000256" key="1">
    <source>
        <dbReference type="ARBA" id="ARBA00001974"/>
    </source>
</evidence>
<dbReference type="SUPFAM" id="SSF50022">
    <property type="entry name" value="ISP domain"/>
    <property type="match status" value="1"/>
</dbReference>
<dbReference type="InterPro" id="IPR036188">
    <property type="entry name" value="FAD/NAD-bd_sf"/>
</dbReference>
<dbReference type="Gene3D" id="3.50.50.60">
    <property type="entry name" value="FAD/NAD(P)-binding domain"/>
    <property type="match status" value="2"/>
</dbReference>
<evidence type="ECO:0000256" key="7">
    <source>
        <dbReference type="ARBA" id="ARBA00023004"/>
    </source>
</evidence>
<dbReference type="Proteomes" id="UP001158576">
    <property type="component" value="Chromosome XSR"/>
</dbReference>
<dbReference type="PANTHER" id="PTHR43557">
    <property type="entry name" value="APOPTOSIS-INDUCING FACTOR 1"/>
    <property type="match status" value="1"/>
</dbReference>
<evidence type="ECO:0000256" key="6">
    <source>
        <dbReference type="ARBA" id="ARBA00023002"/>
    </source>
</evidence>
<accession>A0ABN7SFD9</accession>
<organism evidence="10 11">
    <name type="scientific">Oikopleura dioica</name>
    <name type="common">Tunicate</name>
    <dbReference type="NCBI Taxonomy" id="34765"/>
    <lineage>
        <taxon>Eukaryota</taxon>
        <taxon>Metazoa</taxon>
        <taxon>Chordata</taxon>
        <taxon>Tunicata</taxon>
        <taxon>Appendicularia</taxon>
        <taxon>Copelata</taxon>
        <taxon>Oikopleuridae</taxon>
        <taxon>Oikopleura</taxon>
    </lineage>
</organism>
<reference evidence="10 11" key="1">
    <citation type="submission" date="2021-04" db="EMBL/GenBank/DDBJ databases">
        <authorList>
            <person name="Bliznina A."/>
        </authorList>
    </citation>
    <scope>NUCLEOTIDE SEQUENCE [LARGE SCALE GENOMIC DNA]</scope>
</reference>
<dbReference type="EMBL" id="OU015569">
    <property type="protein sequence ID" value="CAG5096303.1"/>
    <property type="molecule type" value="Genomic_DNA"/>
</dbReference>
<dbReference type="PROSITE" id="PS51296">
    <property type="entry name" value="RIESKE"/>
    <property type="match status" value="1"/>
</dbReference>
<dbReference type="InterPro" id="IPR036922">
    <property type="entry name" value="Rieske_2Fe-2S_sf"/>
</dbReference>
<dbReference type="InterPro" id="IPR023753">
    <property type="entry name" value="FAD/NAD-binding_dom"/>
</dbReference>
<keyword evidence="7" id="KW-0408">Iron</keyword>
<evidence type="ECO:0000256" key="5">
    <source>
        <dbReference type="ARBA" id="ARBA00022827"/>
    </source>
</evidence>
<protein>
    <submittedName>
        <fullName evidence="10">Oidioi.mRNA.OKI2018_I69.XSR.g14558.t1.cds</fullName>
    </submittedName>
</protein>
<gene>
    <name evidence="10" type="ORF">OKIOD_LOCUS6116</name>
</gene>
<dbReference type="Gene3D" id="2.102.10.10">
    <property type="entry name" value="Rieske [2Fe-2S] iron-sulphur domain"/>
    <property type="match status" value="1"/>
</dbReference>
<keyword evidence="5" id="KW-0274">FAD</keyword>
<dbReference type="PANTHER" id="PTHR43557:SF2">
    <property type="entry name" value="RIESKE DOMAIN-CONTAINING PROTEIN-RELATED"/>
    <property type="match status" value="1"/>
</dbReference>
<dbReference type="Pfam" id="PF00355">
    <property type="entry name" value="Rieske"/>
    <property type="match status" value="1"/>
</dbReference>
<comment type="cofactor">
    <cofactor evidence="1">
        <name>FAD</name>
        <dbReference type="ChEBI" id="CHEBI:57692"/>
    </cofactor>
</comment>
<keyword evidence="6" id="KW-0560">Oxidoreductase</keyword>
<proteinExistence type="predicted"/>
<evidence type="ECO:0000256" key="8">
    <source>
        <dbReference type="ARBA" id="ARBA00023014"/>
    </source>
</evidence>
<dbReference type="PRINTS" id="PR00368">
    <property type="entry name" value="FADPNR"/>
</dbReference>
<keyword evidence="4" id="KW-0479">Metal-binding</keyword>
<evidence type="ECO:0000256" key="2">
    <source>
        <dbReference type="ARBA" id="ARBA00022630"/>
    </source>
</evidence>
<dbReference type="InterPro" id="IPR050446">
    <property type="entry name" value="FAD-oxidoreductase/Apoptosis"/>
</dbReference>
<dbReference type="InterPro" id="IPR017941">
    <property type="entry name" value="Rieske_2Fe-2S"/>
</dbReference>
<keyword evidence="8" id="KW-0411">Iron-sulfur</keyword>